<comment type="similarity">
    <text evidence="1">Belongs to the FldB/FldC dehydratase alpha/beta subunit family.</text>
</comment>
<gene>
    <name evidence="5" type="ORF">HYY20_08150</name>
</gene>
<dbReference type="PANTHER" id="PTHR30548:SF4">
    <property type="entry name" value="SUBUNIT OF OXYGEN-SENSITIVE 2-HYDROXYISOCAPROYL-COA DEHYDRATASE"/>
    <property type="match status" value="1"/>
</dbReference>
<dbReference type="InterPro" id="IPR010327">
    <property type="entry name" value="FldB/FldC_alpha/beta"/>
</dbReference>
<evidence type="ECO:0000256" key="4">
    <source>
        <dbReference type="ARBA" id="ARBA00023014"/>
    </source>
</evidence>
<dbReference type="Gene3D" id="3.40.50.11890">
    <property type="match status" value="1"/>
</dbReference>
<accession>A0A932FWZ2</accession>
<dbReference type="PANTHER" id="PTHR30548">
    <property type="entry name" value="2-HYDROXYGLUTARYL-COA DEHYDRATASE, D-COMPONENT-RELATED"/>
    <property type="match status" value="1"/>
</dbReference>
<organism evidence="5 6">
    <name type="scientific">Tectimicrobiota bacterium</name>
    <dbReference type="NCBI Taxonomy" id="2528274"/>
    <lineage>
        <taxon>Bacteria</taxon>
        <taxon>Pseudomonadati</taxon>
        <taxon>Nitrospinota/Tectimicrobiota group</taxon>
        <taxon>Candidatus Tectimicrobiota</taxon>
    </lineage>
</organism>
<evidence type="ECO:0000256" key="3">
    <source>
        <dbReference type="ARBA" id="ARBA00023004"/>
    </source>
</evidence>
<keyword evidence="2" id="KW-0479">Metal-binding</keyword>
<dbReference type="AlphaFoldDB" id="A0A932FWZ2"/>
<keyword evidence="4" id="KW-0411">Iron-sulfur</keyword>
<feature type="non-terminal residue" evidence="5">
    <location>
        <position position="302"/>
    </location>
</feature>
<evidence type="ECO:0000256" key="2">
    <source>
        <dbReference type="ARBA" id="ARBA00022723"/>
    </source>
</evidence>
<evidence type="ECO:0000313" key="6">
    <source>
        <dbReference type="Proteomes" id="UP000769766"/>
    </source>
</evidence>
<evidence type="ECO:0000256" key="1">
    <source>
        <dbReference type="ARBA" id="ARBA00005806"/>
    </source>
</evidence>
<name>A0A932FWZ2_UNCTE</name>
<reference evidence="5" key="1">
    <citation type="submission" date="2020-07" db="EMBL/GenBank/DDBJ databases">
        <title>Huge and variable diversity of episymbiotic CPR bacteria and DPANN archaea in groundwater ecosystems.</title>
        <authorList>
            <person name="He C.Y."/>
            <person name="Keren R."/>
            <person name="Whittaker M."/>
            <person name="Farag I.F."/>
            <person name="Doudna J."/>
            <person name="Cate J.H.D."/>
            <person name="Banfield J.F."/>
        </authorList>
    </citation>
    <scope>NUCLEOTIDE SEQUENCE</scope>
    <source>
        <strain evidence="5">NC_groundwater_672_Ag_B-0.1um_62_36</strain>
    </source>
</reference>
<dbReference type="Proteomes" id="UP000769766">
    <property type="component" value="Unassembled WGS sequence"/>
</dbReference>
<proteinExistence type="inferred from homology"/>
<dbReference type="Pfam" id="PF06050">
    <property type="entry name" value="HGD-D"/>
    <property type="match status" value="1"/>
</dbReference>
<keyword evidence="3" id="KW-0408">Iron</keyword>
<dbReference type="EMBL" id="JACPRF010000246">
    <property type="protein sequence ID" value="MBI2876837.1"/>
    <property type="molecule type" value="Genomic_DNA"/>
</dbReference>
<sequence length="302" mass="34913">MSTQEQRVKTSKSKKSIQTATETWAFIKEDYANGHQGKAEGRPIAWSCAAMDKELFHCMGVQPFFPEQFAALSAVQRRGGTRDESVEKEAVRFARAAEQEDYASYLCGYQRVATGFVIESLRTGEWHDAPLRGMPKPDMIVTTSCVCDVRVKWFEDMAQRLNVPYFCMDRPERIFKGILSTPKEHEVDYYASQIEDCLEFIAEVTGTKYDPARLNECLDWAYKTNNVRQEILQLRKSVPSPMGCADGFGTMYPGMYQSGTRRCYDFYAKMRDELRERVQKGIGQIENERFRLLWYGLPTWYN</sequence>
<comment type="caution">
    <text evidence="5">The sequence shown here is derived from an EMBL/GenBank/DDBJ whole genome shotgun (WGS) entry which is preliminary data.</text>
</comment>
<dbReference type="GO" id="GO:0046872">
    <property type="term" value="F:metal ion binding"/>
    <property type="evidence" value="ECO:0007669"/>
    <property type="project" value="UniProtKB-KW"/>
</dbReference>
<evidence type="ECO:0000313" key="5">
    <source>
        <dbReference type="EMBL" id="MBI2876837.1"/>
    </source>
</evidence>
<dbReference type="GO" id="GO:0051536">
    <property type="term" value="F:iron-sulfur cluster binding"/>
    <property type="evidence" value="ECO:0007669"/>
    <property type="project" value="UniProtKB-KW"/>
</dbReference>
<protein>
    <submittedName>
        <fullName evidence="5">2-hydroxyacyl-CoA dehydratase</fullName>
    </submittedName>
</protein>